<dbReference type="Gene3D" id="1.10.1510.10">
    <property type="entry name" value="Uncharacterised protein YqeY/AIM41 PF09424, N-terminal domain"/>
    <property type="match status" value="1"/>
</dbReference>
<dbReference type="GO" id="GO:0016884">
    <property type="term" value="F:carbon-nitrogen ligase activity, with glutamine as amido-N-donor"/>
    <property type="evidence" value="ECO:0007669"/>
    <property type="project" value="InterPro"/>
</dbReference>
<dbReference type="SUPFAM" id="SSF89095">
    <property type="entry name" value="GatB/YqeY motif"/>
    <property type="match status" value="1"/>
</dbReference>
<dbReference type="EMBL" id="JACHXA010000011">
    <property type="protein sequence ID" value="MBB3066827.1"/>
    <property type="molecule type" value="Genomic_DNA"/>
</dbReference>
<evidence type="ECO:0008006" key="3">
    <source>
        <dbReference type="Google" id="ProtNLM"/>
    </source>
</evidence>
<dbReference type="PANTHER" id="PTHR28055:SF1">
    <property type="entry name" value="ALTERED INHERITANCE OF MITOCHONDRIA PROTEIN 41, MITOCHONDRIAL"/>
    <property type="match status" value="1"/>
</dbReference>
<dbReference type="InterPro" id="IPR019004">
    <property type="entry name" value="YqeY/Aim41"/>
</dbReference>
<keyword evidence="2" id="KW-1185">Reference proteome</keyword>
<comment type="caution">
    <text evidence="1">The sequence shown here is derived from an EMBL/GenBank/DDBJ whole genome shotgun (WGS) entry which is preliminary data.</text>
</comment>
<reference evidence="1 2" key="1">
    <citation type="submission" date="2020-08" db="EMBL/GenBank/DDBJ databases">
        <title>Genomic Encyclopedia of Type Strains, Phase III (KMG-III): the genomes of soil and plant-associated and newly described type strains.</title>
        <authorList>
            <person name="Whitman W."/>
        </authorList>
    </citation>
    <scope>NUCLEOTIDE SEQUENCE [LARGE SCALE GENOMIC DNA]</scope>
    <source>
        <strain evidence="1 2">CECT 8803</strain>
    </source>
</reference>
<dbReference type="InterPro" id="IPR042184">
    <property type="entry name" value="YqeY/Aim41_N"/>
</dbReference>
<proteinExistence type="predicted"/>
<dbReference type="Proteomes" id="UP000581135">
    <property type="component" value="Unassembled WGS sequence"/>
</dbReference>
<evidence type="ECO:0000313" key="2">
    <source>
        <dbReference type="Proteomes" id="UP000581135"/>
    </source>
</evidence>
<dbReference type="AlphaFoldDB" id="A0A839SVK0"/>
<dbReference type="Gene3D" id="1.10.10.410">
    <property type="match status" value="1"/>
</dbReference>
<accession>A0A839SVK0</accession>
<dbReference type="InterPro" id="IPR023168">
    <property type="entry name" value="GatB_Yqey_C_2"/>
</dbReference>
<organism evidence="1 2">
    <name type="scientific">Limibacillus halophilus</name>
    <dbReference type="NCBI Taxonomy" id="1579333"/>
    <lineage>
        <taxon>Bacteria</taxon>
        <taxon>Pseudomonadati</taxon>
        <taxon>Pseudomonadota</taxon>
        <taxon>Alphaproteobacteria</taxon>
        <taxon>Rhodospirillales</taxon>
        <taxon>Rhodovibrionaceae</taxon>
        <taxon>Limibacillus</taxon>
    </lineage>
</organism>
<evidence type="ECO:0000313" key="1">
    <source>
        <dbReference type="EMBL" id="MBB3066827.1"/>
    </source>
</evidence>
<gene>
    <name evidence="1" type="ORF">FHR98_003138</name>
</gene>
<dbReference type="InterPro" id="IPR003789">
    <property type="entry name" value="Asn/Gln_tRNA_amidoTrase-B-like"/>
</dbReference>
<dbReference type="RefSeq" id="WP_183417659.1">
    <property type="nucleotide sequence ID" value="NZ_JACHXA010000011.1"/>
</dbReference>
<dbReference type="Pfam" id="PF09424">
    <property type="entry name" value="YqeY"/>
    <property type="match status" value="1"/>
</dbReference>
<dbReference type="PANTHER" id="PTHR28055">
    <property type="entry name" value="ALTERED INHERITANCE OF MITOCHONDRIA PROTEIN 41, MITOCHONDRIAL"/>
    <property type="match status" value="1"/>
</dbReference>
<protein>
    <recommendedName>
        <fullName evidence="3">GatB/YqeY domain-containing protein</fullName>
    </recommendedName>
</protein>
<name>A0A839SVK0_9PROT</name>
<sequence>MLRSDLSEALKQALKQKEQTATSTLRLILAALKDRDIAARSKGQMEGIEEAEILEMLQKMIKQREESIAAFDKGGRPDLVEKERAEIEVIRRFLPQGLSEAESQTVIDETIAELEAASIKDMGRVMALLKERYPGRMDFSLASRLVKERLA</sequence>